<evidence type="ECO:0000256" key="1">
    <source>
        <dbReference type="ARBA" id="ARBA00004370"/>
    </source>
</evidence>
<dbReference type="PANTHER" id="PTHR48007:SF65">
    <property type="entry name" value="OS01G0577600 PROTEIN"/>
    <property type="match status" value="1"/>
</dbReference>
<gene>
    <name evidence="10" type="ORF">DCAR_0100811</name>
</gene>
<dbReference type="AlphaFoldDB" id="A0AAF1AIT9"/>
<organism evidence="10 11">
    <name type="scientific">Daucus carota subsp. sativus</name>
    <name type="common">Carrot</name>
    <dbReference type="NCBI Taxonomy" id="79200"/>
    <lineage>
        <taxon>Eukaryota</taxon>
        <taxon>Viridiplantae</taxon>
        <taxon>Streptophyta</taxon>
        <taxon>Embryophyta</taxon>
        <taxon>Tracheophyta</taxon>
        <taxon>Spermatophyta</taxon>
        <taxon>Magnoliopsida</taxon>
        <taxon>eudicotyledons</taxon>
        <taxon>Gunneridae</taxon>
        <taxon>Pentapetalae</taxon>
        <taxon>asterids</taxon>
        <taxon>campanulids</taxon>
        <taxon>Apiales</taxon>
        <taxon>Apiaceae</taxon>
        <taxon>Apioideae</taxon>
        <taxon>Scandiceae</taxon>
        <taxon>Daucinae</taxon>
        <taxon>Daucus</taxon>
        <taxon>Daucus sect. Daucus</taxon>
    </lineage>
</organism>
<keyword evidence="6 7" id="KW-0472">Membrane</keyword>
<dbReference type="KEGG" id="dcr:108212691"/>
<feature type="chain" id="PRO_5042071081" description="Protein kinase domain-containing protein" evidence="8">
    <location>
        <begin position="27"/>
        <end position="688"/>
    </location>
</feature>
<dbReference type="InterPro" id="IPR001611">
    <property type="entry name" value="Leu-rich_rpt"/>
</dbReference>
<dbReference type="InterPro" id="IPR000719">
    <property type="entry name" value="Prot_kinase_dom"/>
</dbReference>
<dbReference type="EMBL" id="CP093343">
    <property type="protein sequence ID" value="WOG81660.1"/>
    <property type="molecule type" value="Genomic_DNA"/>
</dbReference>
<evidence type="ECO:0000256" key="2">
    <source>
        <dbReference type="ARBA" id="ARBA00022614"/>
    </source>
</evidence>
<dbReference type="InterPro" id="IPR013210">
    <property type="entry name" value="LRR_N_plant-typ"/>
</dbReference>
<dbReference type="Gene3D" id="3.30.200.20">
    <property type="entry name" value="Phosphorylase Kinase, domain 1"/>
    <property type="match status" value="1"/>
</dbReference>
<keyword evidence="2" id="KW-0433">Leucine-rich repeat</keyword>
<dbReference type="Pfam" id="PF08263">
    <property type="entry name" value="LRRNT_2"/>
    <property type="match status" value="1"/>
</dbReference>
<evidence type="ECO:0000256" key="3">
    <source>
        <dbReference type="ARBA" id="ARBA00022692"/>
    </source>
</evidence>
<dbReference type="InterPro" id="IPR001245">
    <property type="entry name" value="Ser-Thr/Tyr_kinase_cat_dom"/>
</dbReference>
<dbReference type="GO" id="GO:0016020">
    <property type="term" value="C:membrane"/>
    <property type="evidence" value="ECO:0007669"/>
    <property type="project" value="UniProtKB-SubCell"/>
</dbReference>
<dbReference type="InterPro" id="IPR011009">
    <property type="entry name" value="Kinase-like_dom_sf"/>
</dbReference>
<dbReference type="SUPFAM" id="SSF56112">
    <property type="entry name" value="Protein kinase-like (PK-like)"/>
    <property type="match status" value="1"/>
</dbReference>
<reference evidence="10" key="1">
    <citation type="journal article" date="2016" name="Nat. Genet.">
        <title>A high-quality carrot genome assembly provides new insights into carotenoid accumulation and asterid genome evolution.</title>
        <authorList>
            <person name="Iorizzo M."/>
            <person name="Ellison S."/>
            <person name="Senalik D."/>
            <person name="Zeng P."/>
            <person name="Satapoomin P."/>
            <person name="Huang J."/>
            <person name="Bowman M."/>
            <person name="Iovene M."/>
            <person name="Sanseverino W."/>
            <person name="Cavagnaro P."/>
            <person name="Yildiz M."/>
            <person name="Macko-Podgorni A."/>
            <person name="Moranska E."/>
            <person name="Grzebelus E."/>
            <person name="Grzebelus D."/>
            <person name="Ashrafi H."/>
            <person name="Zheng Z."/>
            <person name="Cheng S."/>
            <person name="Spooner D."/>
            <person name="Van Deynze A."/>
            <person name="Simon P."/>
        </authorList>
    </citation>
    <scope>NUCLEOTIDE SEQUENCE</scope>
    <source>
        <tissue evidence="10">Leaf</tissue>
    </source>
</reference>
<dbReference type="GO" id="GO:0004672">
    <property type="term" value="F:protein kinase activity"/>
    <property type="evidence" value="ECO:0007669"/>
    <property type="project" value="InterPro"/>
</dbReference>
<dbReference type="InterPro" id="IPR046959">
    <property type="entry name" value="PRK1-6/SRF4-like"/>
</dbReference>
<protein>
    <recommendedName>
        <fullName evidence="9">Protein kinase domain-containing protein</fullName>
    </recommendedName>
</protein>
<dbReference type="Gene3D" id="3.80.10.10">
    <property type="entry name" value="Ribonuclease Inhibitor"/>
    <property type="match status" value="2"/>
</dbReference>
<evidence type="ECO:0000256" key="4">
    <source>
        <dbReference type="ARBA" id="ARBA00022737"/>
    </source>
</evidence>
<evidence type="ECO:0000256" key="6">
    <source>
        <dbReference type="ARBA" id="ARBA00023136"/>
    </source>
</evidence>
<dbReference type="FunFam" id="3.80.10.10:FF:000379">
    <property type="entry name" value="Protein NSP-INTERACTING KINASE 2"/>
    <property type="match status" value="1"/>
</dbReference>
<evidence type="ECO:0000256" key="5">
    <source>
        <dbReference type="ARBA" id="ARBA00022989"/>
    </source>
</evidence>
<name>A0AAF1AIT9_DAUCS</name>
<feature type="transmembrane region" description="Helical" evidence="7">
    <location>
        <begin position="316"/>
        <end position="337"/>
    </location>
</feature>
<evidence type="ECO:0000256" key="8">
    <source>
        <dbReference type="SAM" id="SignalP"/>
    </source>
</evidence>
<feature type="domain" description="Protein kinase" evidence="9">
    <location>
        <begin position="417"/>
        <end position="688"/>
    </location>
</feature>
<dbReference type="Gene3D" id="1.10.510.10">
    <property type="entry name" value="Transferase(Phosphotransferase) domain 1"/>
    <property type="match status" value="1"/>
</dbReference>
<dbReference type="GO" id="GO:0005524">
    <property type="term" value="F:ATP binding"/>
    <property type="evidence" value="ECO:0007669"/>
    <property type="project" value="InterPro"/>
</dbReference>
<dbReference type="InterPro" id="IPR032675">
    <property type="entry name" value="LRR_dom_sf"/>
</dbReference>
<dbReference type="PROSITE" id="PS50011">
    <property type="entry name" value="PROTEIN_KINASE_DOM"/>
    <property type="match status" value="1"/>
</dbReference>
<dbReference type="Proteomes" id="UP000077755">
    <property type="component" value="Chromosome 1"/>
</dbReference>
<dbReference type="Pfam" id="PF07714">
    <property type="entry name" value="PK_Tyr_Ser-Thr"/>
    <property type="match status" value="1"/>
</dbReference>
<keyword evidence="4" id="KW-0677">Repeat</keyword>
<dbReference type="SUPFAM" id="SSF52058">
    <property type="entry name" value="L domain-like"/>
    <property type="match status" value="1"/>
</dbReference>
<accession>A0AAF1AIT9</accession>
<dbReference type="Pfam" id="PF13855">
    <property type="entry name" value="LRR_8"/>
    <property type="match status" value="1"/>
</dbReference>
<keyword evidence="11" id="KW-1185">Reference proteome</keyword>
<keyword evidence="3 7" id="KW-0812">Transmembrane</keyword>
<dbReference type="FunFam" id="3.30.200.20:FF:000371">
    <property type="entry name" value="Protein NSP-INTERACTING KINASE 2"/>
    <property type="match status" value="1"/>
</dbReference>
<feature type="signal peptide" evidence="8">
    <location>
        <begin position="1"/>
        <end position="26"/>
    </location>
</feature>
<evidence type="ECO:0000256" key="7">
    <source>
        <dbReference type="SAM" id="Phobius"/>
    </source>
</evidence>
<proteinExistence type="predicted"/>
<keyword evidence="5 7" id="KW-1133">Transmembrane helix</keyword>
<evidence type="ECO:0000259" key="9">
    <source>
        <dbReference type="PROSITE" id="PS50011"/>
    </source>
</evidence>
<sequence length="688" mass="75513">MNINTISCNNFLCTSFIIFLTLSSLAKHINGNAEVKALMELKSSLDPDNKYLQSWTDEGDPCSNDSFEGVACNLHLKVANISLQGKGLTGSISPAVAGLKCLSGLYLHYNSLSGVIPIEISNLTELIDLYLNVNNLSGTIPPHIGNMASLQVLELCCNHLSGGIPEEVGYLQKLNVLTLQYNRLTGQIPSSIGNMGMLKRLDLSFNHLSGKIPGQLANAPLIEVLEVQNNKLSGLVPLGLKKIKGGFHFGNNSGLCGAGYPSLRPCNSWDDQNINQIEPFSPTKNSTNAEHAPLNAKIHADCNQTSCPRSSKLRQIAIFGGIITIIITVVAVGLLIFRHRRNKQKVIITSHSISDDRLSATDAKDFYSRTASPLVTLEYSNKWDPMVCYQIGSDDSDNFLQRFKFNLEEIESATQYFSEVNLLGKSKFSSVYKGILKDGSFVAVKSINIISCKSEEVEFMDGLRLLTSLRHENLARLRGFCCSMGRGECYLIYDFASNGNLAQHLDIADGRSNYILDWKMRISIITGIAKGIGYLHTSETNRPAIVHQNISVEKVLLDQDFNPVIMDSGLVKLLADDIVFSALKVSAALGYMAPEYITTGRFTEKSDVYAFGVIMLQVLSGRTILSASVRQEVETGKHEEFIDQNLNGNLSKLEAAKLSNIASACIHENPECRPTMKAVIGDLSNHRF</sequence>
<dbReference type="Pfam" id="PF00560">
    <property type="entry name" value="LRR_1"/>
    <property type="match status" value="2"/>
</dbReference>
<comment type="subcellular location">
    <subcellularLocation>
        <location evidence="1">Membrane</location>
    </subcellularLocation>
</comment>
<evidence type="ECO:0000313" key="11">
    <source>
        <dbReference type="Proteomes" id="UP000077755"/>
    </source>
</evidence>
<keyword evidence="8" id="KW-0732">Signal</keyword>
<evidence type="ECO:0000313" key="10">
    <source>
        <dbReference type="EMBL" id="WOG81660.1"/>
    </source>
</evidence>
<reference evidence="10" key="2">
    <citation type="submission" date="2022-03" db="EMBL/GenBank/DDBJ databases">
        <title>Draft title - Genomic analysis of global carrot germplasm unveils the trajectory of domestication and the origin of high carotenoid orange carrot.</title>
        <authorList>
            <person name="Iorizzo M."/>
            <person name="Ellison S."/>
            <person name="Senalik D."/>
            <person name="Macko-Podgorni A."/>
            <person name="Grzebelus D."/>
            <person name="Bostan H."/>
            <person name="Rolling W."/>
            <person name="Curaba J."/>
            <person name="Simon P."/>
        </authorList>
    </citation>
    <scope>NUCLEOTIDE SEQUENCE</scope>
    <source>
        <tissue evidence="10">Leaf</tissue>
    </source>
</reference>
<dbReference type="PANTHER" id="PTHR48007">
    <property type="entry name" value="LEUCINE-RICH REPEAT RECEPTOR-LIKE PROTEIN KINASE PXC1"/>
    <property type="match status" value="1"/>
</dbReference>